<dbReference type="EMBL" id="CACSIP010000007">
    <property type="protein sequence ID" value="CAA0099922.1"/>
    <property type="molecule type" value="Genomic_DNA"/>
</dbReference>
<name>A0A5S9P8U8_MYCVN</name>
<dbReference type="Proteomes" id="UP000430146">
    <property type="component" value="Unassembled WGS sequence"/>
</dbReference>
<gene>
    <name evidence="2" type="ORF">AELLOGFF_03217</name>
</gene>
<accession>A0A5S9P8U8</accession>
<dbReference type="AlphaFoldDB" id="A0A5S9P8U8"/>
<dbReference type="RefSeq" id="WP_133056253.1">
    <property type="nucleotide sequence ID" value="NZ_CACSIP010000007.1"/>
</dbReference>
<keyword evidence="3" id="KW-1185">Reference proteome</keyword>
<reference evidence="2 3" key="1">
    <citation type="submission" date="2019-11" db="EMBL/GenBank/DDBJ databases">
        <authorList>
            <person name="Holert J."/>
        </authorList>
    </citation>
    <scope>NUCLEOTIDE SEQUENCE [LARGE SCALE GENOMIC DNA]</scope>
    <source>
        <strain evidence="2">BC8_1</strain>
    </source>
</reference>
<feature type="region of interest" description="Disordered" evidence="1">
    <location>
        <begin position="91"/>
        <end position="131"/>
    </location>
</feature>
<evidence type="ECO:0000256" key="1">
    <source>
        <dbReference type="SAM" id="MobiDB-lite"/>
    </source>
</evidence>
<organism evidence="2 3">
    <name type="scientific">Mycolicibacterium vanbaalenii</name>
    <name type="common">Mycobacterium vanbaalenii</name>
    <dbReference type="NCBI Taxonomy" id="110539"/>
    <lineage>
        <taxon>Bacteria</taxon>
        <taxon>Bacillati</taxon>
        <taxon>Actinomycetota</taxon>
        <taxon>Actinomycetes</taxon>
        <taxon>Mycobacteriales</taxon>
        <taxon>Mycobacteriaceae</taxon>
        <taxon>Mycolicibacterium</taxon>
    </lineage>
</organism>
<evidence type="ECO:0000313" key="2">
    <source>
        <dbReference type="EMBL" id="CAA0099922.1"/>
    </source>
</evidence>
<dbReference type="OrthoDB" id="4624177at2"/>
<sequence>MGADGATSLWTFEIEGPGYPGGYYTPAEEWVKAESAARWLALALHDFGAIAGDRENETKQRAREFAPLIEQVTTTHSWVEGGHTITVIRMDSSASDPSRMGTMAVRRRIRQRQRDLASSGGGPDDTATVHP</sequence>
<evidence type="ECO:0000313" key="3">
    <source>
        <dbReference type="Proteomes" id="UP000430146"/>
    </source>
</evidence>
<protein>
    <submittedName>
        <fullName evidence="2">Uncharacterized protein</fullName>
    </submittedName>
</protein>
<proteinExistence type="predicted"/>